<evidence type="ECO:0000259" key="1">
    <source>
        <dbReference type="Pfam" id="PF01048"/>
    </source>
</evidence>
<dbReference type="OrthoDB" id="9792278at2"/>
<reference evidence="2 3" key="1">
    <citation type="submission" date="2016-11" db="EMBL/GenBank/DDBJ databases">
        <authorList>
            <person name="Jaros S."/>
            <person name="Januszkiewicz K."/>
            <person name="Wedrychowicz H."/>
        </authorList>
    </citation>
    <scope>NUCLEOTIDE SEQUENCE [LARGE SCALE GENOMIC DNA]</scope>
    <source>
        <strain evidence="2 3">CGMCC 1.10190</strain>
    </source>
</reference>
<protein>
    <submittedName>
        <fullName evidence="2">Adenosylhomocysteine nucleosidase</fullName>
    </submittedName>
</protein>
<keyword evidence="3" id="KW-1185">Reference proteome</keyword>
<accession>A0A1M5QML8</accession>
<dbReference type="NCBIfam" id="TIGR01705">
    <property type="entry name" value="MTA_SAH-nuc-hyp"/>
    <property type="match status" value="1"/>
</dbReference>
<dbReference type="SUPFAM" id="SSF53167">
    <property type="entry name" value="Purine and uridine phosphorylases"/>
    <property type="match status" value="1"/>
</dbReference>
<dbReference type="Proteomes" id="UP000184226">
    <property type="component" value="Unassembled WGS sequence"/>
</dbReference>
<dbReference type="Pfam" id="PF01048">
    <property type="entry name" value="PNP_UDP_1"/>
    <property type="match status" value="1"/>
</dbReference>
<organism evidence="2 3">
    <name type="scientific">Pollutimonas bauzanensis</name>
    <dbReference type="NCBI Taxonomy" id="658167"/>
    <lineage>
        <taxon>Bacteria</taxon>
        <taxon>Pseudomonadati</taxon>
        <taxon>Pseudomonadota</taxon>
        <taxon>Betaproteobacteria</taxon>
        <taxon>Burkholderiales</taxon>
        <taxon>Alcaligenaceae</taxon>
        <taxon>Pollutimonas</taxon>
    </lineage>
</organism>
<evidence type="ECO:0000313" key="2">
    <source>
        <dbReference type="EMBL" id="SHH15081.1"/>
    </source>
</evidence>
<feature type="domain" description="Nucleoside phosphorylase" evidence="1">
    <location>
        <begin position="49"/>
        <end position="213"/>
    </location>
</feature>
<gene>
    <name evidence="2" type="ORF">SAMN04488135_102319</name>
</gene>
<evidence type="ECO:0000313" key="3">
    <source>
        <dbReference type="Proteomes" id="UP000184226"/>
    </source>
</evidence>
<dbReference type="STRING" id="658167.SAMN04488135_102319"/>
<dbReference type="GO" id="GO:0009116">
    <property type="term" value="P:nucleoside metabolic process"/>
    <property type="evidence" value="ECO:0007669"/>
    <property type="project" value="InterPro"/>
</dbReference>
<dbReference type="Gene3D" id="3.40.50.1580">
    <property type="entry name" value="Nucleoside phosphorylase domain"/>
    <property type="match status" value="1"/>
</dbReference>
<dbReference type="GO" id="GO:0003824">
    <property type="term" value="F:catalytic activity"/>
    <property type="evidence" value="ECO:0007669"/>
    <property type="project" value="InterPro"/>
</dbReference>
<dbReference type="InterPro" id="IPR000845">
    <property type="entry name" value="Nucleoside_phosphorylase_d"/>
</dbReference>
<sequence length="225" mass="23521">MPVTTKTVTLPASKNAQSTLLAGKRVIFAMAASAEYGRCLEKLFIPLLTGVGPVEASIGMSSALAGLAHAAELPDLVVCLGSAGSCTLEHGRVYQVAQVSYRDMDATVLGVPKGVTPFLDQPAVMPLPYRIPGIEEASLSTGGAVISGEAYRGIDADMVDMETYAIMRACGRFGVPLIGLRGISDGAAALTKITDWTDYLHLVDEQLAIAVEALARAIQDGTLKL</sequence>
<dbReference type="InterPro" id="IPR035994">
    <property type="entry name" value="Nucleoside_phosphorylase_sf"/>
</dbReference>
<name>A0A1M5QML8_9BURK</name>
<dbReference type="AlphaFoldDB" id="A0A1M5QML8"/>
<proteinExistence type="predicted"/>
<dbReference type="EMBL" id="FQXE01000002">
    <property type="protein sequence ID" value="SHH15081.1"/>
    <property type="molecule type" value="Genomic_DNA"/>
</dbReference>
<dbReference type="InterPro" id="IPR010050">
    <property type="entry name" value="MTA_SAH_nuc_hyp"/>
</dbReference>